<feature type="compositionally biased region" description="Acidic residues" evidence="9">
    <location>
        <begin position="39"/>
        <end position="48"/>
    </location>
</feature>
<dbReference type="PROSITE" id="PS50929">
    <property type="entry name" value="ABC_TM1F"/>
    <property type="match status" value="1"/>
</dbReference>
<keyword evidence="4 10" id="KW-0812">Transmembrane</keyword>
<accession>A0A6U2JF66</accession>
<reference evidence="13" key="1">
    <citation type="submission" date="2021-01" db="EMBL/GenBank/DDBJ databases">
        <authorList>
            <person name="Corre E."/>
            <person name="Pelletier E."/>
            <person name="Niang G."/>
            <person name="Scheremetjew M."/>
            <person name="Finn R."/>
            <person name="Kale V."/>
            <person name="Holt S."/>
            <person name="Cochrane G."/>
            <person name="Meng A."/>
            <person name="Brown T."/>
            <person name="Cohen L."/>
        </authorList>
    </citation>
    <scope>NUCLEOTIDE SEQUENCE</scope>
    <source>
        <strain evidence="13">CCMP441</strain>
    </source>
</reference>
<evidence type="ECO:0000256" key="5">
    <source>
        <dbReference type="ARBA" id="ARBA00022741"/>
    </source>
</evidence>
<dbReference type="GO" id="GO:0016887">
    <property type="term" value="F:ATP hydrolysis activity"/>
    <property type="evidence" value="ECO:0007669"/>
    <property type="project" value="InterPro"/>
</dbReference>
<proteinExistence type="inferred from homology"/>
<dbReference type="SUPFAM" id="SSF90123">
    <property type="entry name" value="ABC transporter transmembrane region"/>
    <property type="match status" value="1"/>
</dbReference>
<evidence type="ECO:0000256" key="9">
    <source>
        <dbReference type="SAM" id="MobiDB-lite"/>
    </source>
</evidence>
<evidence type="ECO:0000256" key="4">
    <source>
        <dbReference type="ARBA" id="ARBA00022692"/>
    </source>
</evidence>
<comment type="subcellular location">
    <subcellularLocation>
        <location evidence="1">Membrane</location>
        <topology evidence="1">Multi-pass membrane protein</topology>
    </subcellularLocation>
</comment>
<evidence type="ECO:0000256" key="3">
    <source>
        <dbReference type="ARBA" id="ARBA00022448"/>
    </source>
</evidence>
<keyword evidence="3" id="KW-0813">Transport</keyword>
<evidence type="ECO:0008006" key="14">
    <source>
        <dbReference type="Google" id="ProtNLM"/>
    </source>
</evidence>
<evidence type="ECO:0000256" key="8">
    <source>
        <dbReference type="ARBA" id="ARBA00023136"/>
    </source>
</evidence>
<keyword evidence="7 10" id="KW-1133">Transmembrane helix</keyword>
<evidence type="ECO:0000256" key="2">
    <source>
        <dbReference type="ARBA" id="ARBA00007577"/>
    </source>
</evidence>
<dbReference type="EMBL" id="HBFK01019938">
    <property type="protein sequence ID" value="CAD8745879.1"/>
    <property type="molecule type" value="Transcribed_RNA"/>
</dbReference>
<evidence type="ECO:0000256" key="7">
    <source>
        <dbReference type="ARBA" id="ARBA00022989"/>
    </source>
</evidence>
<evidence type="ECO:0000313" key="13">
    <source>
        <dbReference type="EMBL" id="CAD8745879.1"/>
    </source>
</evidence>
<sequence length="716" mass="78841">MSEVDNYSHSESAKLLDETDGSTMDDGPHGGASEMGGSDWEEGGEEEEPYRQKKPTVMRLLRFGKPELPLVISATFLASISAFLHMSQNIFVGMVINAVHYSSLNAGKSAVTTFTLYLLCIYVADCMLTLFSSVLYTIAATRCSCRLRTLVLRNMLRQDVAFFDTVRVGELLNRLSTDTEVIQMVVTANLAGWFIPLCQVVIGLIAIFTYNWKLTLVVLSLIPVIAVCMFLQGFCMKILTEQELIALADAGSKADETLSNIRTVRSYVMEEKEISHYADKINISYLIIKRRAWIAGGLSSITNLAGDSCILVAMWYGGQLIFQNQMSVGGLVSYMLFALQSVFAFSSLISIFPQFMEAIGASGRIFELLDRVPAVNYDGGYIAPNGIEGHIKFQDVHFHYPSRPKIKIMNGLSIDLPPGKTLALVGASGCGKSTFIYLIERFYDCQGGSIYIDGMDILKYDPQWLRDQVGLVQQEPVLFAMSIEDNIMYGSKICTHARVEQAARLANAHDFIQALPQGYDAQCGERGVMLSGGQKQRIAIARALLKDPKILLLDEATSSLDAESEKLVQEALDRLMVGRTCVVVAHRLSTIRNADIIAVVQGGRVVERGTHDELLAKDGVYRRFGARQFGIVGLAETLHEDAQEQDKGAVSGPFSAVEALRGVAKVRTDDAEVMDAVQQLAVMESEPEGLAEVAREMQRLEAQIQQTVAEIVHVTR</sequence>
<dbReference type="Gene3D" id="3.40.50.300">
    <property type="entry name" value="P-loop containing nucleotide triphosphate hydrolases"/>
    <property type="match status" value="1"/>
</dbReference>
<feature type="compositionally biased region" description="Basic and acidic residues" evidence="9">
    <location>
        <begin position="1"/>
        <end position="17"/>
    </location>
</feature>
<feature type="transmembrane region" description="Helical" evidence="10">
    <location>
        <begin position="216"/>
        <end position="235"/>
    </location>
</feature>
<dbReference type="InterPro" id="IPR039421">
    <property type="entry name" value="Type_1_exporter"/>
</dbReference>
<dbReference type="GO" id="GO:0090374">
    <property type="term" value="P:oligopeptide export from mitochondrion"/>
    <property type="evidence" value="ECO:0007669"/>
    <property type="project" value="TreeGrafter"/>
</dbReference>
<dbReference type="AlphaFoldDB" id="A0A6U2JF66"/>
<evidence type="ECO:0000256" key="1">
    <source>
        <dbReference type="ARBA" id="ARBA00004141"/>
    </source>
</evidence>
<dbReference type="Pfam" id="PF00005">
    <property type="entry name" value="ABC_tran"/>
    <property type="match status" value="1"/>
</dbReference>
<dbReference type="CDD" id="cd03249">
    <property type="entry name" value="ABC_MTABC3_MDL1_MDL2"/>
    <property type="match status" value="1"/>
</dbReference>
<keyword evidence="5" id="KW-0547">Nucleotide-binding</keyword>
<dbReference type="InterPro" id="IPR003439">
    <property type="entry name" value="ABC_transporter-like_ATP-bd"/>
</dbReference>
<dbReference type="InterPro" id="IPR036640">
    <property type="entry name" value="ABC1_TM_sf"/>
</dbReference>
<dbReference type="PANTHER" id="PTHR43394:SF1">
    <property type="entry name" value="ATP-BINDING CASSETTE SUB-FAMILY B MEMBER 10, MITOCHONDRIAL"/>
    <property type="match status" value="1"/>
</dbReference>
<feature type="domain" description="ABC transporter" evidence="11">
    <location>
        <begin position="391"/>
        <end position="627"/>
    </location>
</feature>
<feature type="domain" description="ABC transmembrane type-1" evidence="12">
    <location>
        <begin position="74"/>
        <end position="357"/>
    </location>
</feature>
<feature type="transmembrane region" description="Helical" evidence="10">
    <location>
        <begin position="328"/>
        <end position="352"/>
    </location>
</feature>
<evidence type="ECO:0000259" key="11">
    <source>
        <dbReference type="PROSITE" id="PS50893"/>
    </source>
</evidence>
<dbReference type="GO" id="GO:0005743">
    <property type="term" value="C:mitochondrial inner membrane"/>
    <property type="evidence" value="ECO:0007669"/>
    <property type="project" value="TreeGrafter"/>
</dbReference>
<feature type="transmembrane region" description="Helical" evidence="10">
    <location>
        <begin position="292"/>
        <end position="316"/>
    </location>
</feature>
<evidence type="ECO:0000256" key="10">
    <source>
        <dbReference type="SAM" id="Phobius"/>
    </source>
</evidence>
<feature type="region of interest" description="Disordered" evidence="9">
    <location>
        <begin position="1"/>
        <end position="52"/>
    </location>
</feature>
<keyword evidence="8 10" id="KW-0472">Membrane</keyword>
<dbReference type="GO" id="GO:0005524">
    <property type="term" value="F:ATP binding"/>
    <property type="evidence" value="ECO:0007669"/>
    <property type="project" value="UniProtKB-KW"/>
</dbReference>
<feature type="transmembrane region" description="Helical" evidence="10">
    <location>
        <begin position="190"/>
        <end position="210"/>
    </location>
</feature>
<dbReference type="PANTHER" id="PTHR43394">
    <property type="entry name" value="ATP-DEPENDENT PERMEASE MDL1, MITOCHONDRIAL"/>
    <property type="match status" value="1"/>
</dbReference>
<protein>
    <recommendedName>
        <fullName evidence="14">ABC transporter</fullName>
    </recommendedName>
</protein>
<dbReference type="SUPFAM" id="SSF52540">
    <property type="entry name" value="P-loop containing nucleoside triphosphate hydrolases"/>
    <property type="match status" value="1"/>
</dbReference>
<dbReference type="InterPro" id="IPR027417">
    <property type="entry name" value="P-loop_NTPase"/>
</dbReference>
<evidence type="ECO:0000256" key="6">
    <source>
        <dbReference type="ARBA" id="ARBA00022840"/>
    </source>
</evidence>
<evidence type="ECO:0000259" key="12">
    <source>
        <dbReference type="PROSITE" id="PS50929"/>
    </source>
</evidence>
<keyword evidence="6" id="KW-0067">ATP-binding</keyword>
<feature type="transmembrane region" description="Helical" evidence="10">
    <location>
        <begin position="68"/>
        <end position="96"/>
    </location>
</feature>
<dbReference type="InterPro" id="IPR003593">
    <property type="entry name" value="AAA+_ATPase"/>
</dbReference>
<dbReference type="GO" id="GO:0015421">
    <property type="term" value="F:ABC-type oligopeptide transporter activity"/>
    <property type="evidence" value="ECO:0007669"/>
    <property type="project" value="TreeGrafter"/>
</dbReference>
<dbReference type="InterPro" id="IPR017871">
    <property type="entry name" value="ABC_transporter-like_CS"/>
</dbReference>
<name>A0A6U2JF66_HEMAN</name>
<feature type="transmembrane region" description="Helical" evidence="10">
    <location>
        <begin position="116"/>
        <end position="138"/>
    </location>
</feature>
<dbReference type="CDD" id="cd18557">
    <property type="entry name" value="ABC_6TM_TAP_ABCB8_10_like"/>
    <property type="match status" value="1"/>
</dbReference>
<dbReference type="FunFam" id="1.20.1560.10:FF:000058">
    <property type="entry name" value="ABC transporter B family member 25"/>
    <property type="match status" value="1"/>
</dbReference>
<gene>
    <name evidence="13" type="ORF">HAND1043_LOCUS12375</name>
</gene>
<comment type="similarity">
    <text evidence="2">Belongs to the ABC transporter superfamily. ABCB family. Multidrug resistance exporter (TC 3.A.1.201) subfamily.</text>
</comment>
<dbReference type="PROSITE" id="PS50893">
    <property type="entry name" value="ABC_TRANSPORTER_2"/>
    <property type="match status" value="1"/>
</dbReference>
<dbReference type="PROSITE" id="PS00211">
    <property type="entry name" value="ABC_TRANSPORTER_1"/>
    <property type="match status" value="1"/>
</dbReference>
<dbReference type="Gene3D" id="1.20.1560.10">
    <property type="entry name" value="ABC transporter type 1, transmembrane domain"/>
    <property type="match status" value="1"/>
</dbReference>
<organism evidence="13">
    <name type="scientific">Hemiselmis andersenii</name>
    <name type="common">Cryptophyte alga</name>
    <dbReference type="NCBI Taxonomy" id="464988"/>
    <lineage>
        <taxon>Eukaryota</taxon>
        <taxon>Cryptophyceae</taxon>
        <taxon>Cryptomonadales</taxon>
        <taxon>Hemiselmidaceae</taxon>
        <taxon>Hemiselmis</taxon>
    </lineage>
</organism>
<dbReference type="Pfam" id="PF00664">
    <property type="entry name" value="ABC_membrane"/>
    <property type="match status" value="1"/>
</dbReference>
<dbReference type="SMART" id="SM00382">
    <property type="entry name" value="AAA"/>
    <property type="match status" value="1"/>
</dbReference>
<dbReference type="InterPro" id="IPR011527">
    <property type="entry name" value="ABC1_TM_dom"/>
</dbReference>
<dbReference type="FunFam" id="3.40.50.300:FF:000251">
    <property type="entry name" value="ABC transporter B family member 19"/>
    <property type="match status" value="1"/>
</dbReference>